<name>A0A9N7UVG2_PLEPL</name>
<dbReference type="AlphaFoldDB" id="A0A9N7UVG2"/>
<sequence length="172" mass="18305">MAAARPLHIQPHSDSPVSVCKRWSAAGRRPSRGVSCSCGNLCDGTIERAPFSRSPAPAHSAGEWRATHHNNNSALLSSREKSPMEALSSSPSGVLHTSAITLINWSDGQLSRQSLRRRSSEWNELVSPGLSEKGRLCVSGSSLAEASENISGRDASPRISLRLVPTTAAKPT</sequence>
<gene>
    <name evidence="2" type="ORF">PLEPLA_LOCUS25639</name>
</gene>
<dbReference type="Proteomes" id="UP001153269">
    <property type="component" value="Unassembled WGS sequence"/>
</dbReference>
<accession>A0A9N7UVG2</accession>
<keyword evidence="3" id="KW-1185">Reference proteome</keyword>
<dbReference type="EMBL" id="CADEAL010002046">
    <property type="protein sequence ID" value="CAB1437601.1"/>
    <property type="molecule type" value="Genomic_DNA"/>
</dbReference>
<comment type="caution">
    <text evidence="2">The sequence shown here is derived from an EMBL/GenBank/DDBJ whole genome shotgun (WGS) entry which is preliminary data.</text>
</comment>
<evidence type="ECO:0000256" key="1">
    <source>
        <dbReference type="SAM" id="MobiDB-lite"/>
    </source>
</evidence>
<reference evidence="2" key="1">
    <citation type="submission" date="2020-03" db="EMBL/GenBank/DDBJ databases">
        <authorList>
            <person name="Weist P."/>
        </authorList>
    </citation>
    <scope>NUCLEOTIDE SEQUENCE</scope>
</reference>
<evidence type="ECO:0000313" key="2">
    <source>
        <dbReference type="EMBL" id="CAB1437601.1"/>
    </source>
</evidence>
<evidence type="ECO:0000313" key="3">
    <source>
        <dbReference type="Proteomes" id="UP001153269"/>
    </source>
</evidence>
<protein>
    <submittedName>
        <fullName evidence="2">Uncharacterized protein</fullName>
    </submittedName>
</protein>
<feature type="region of interest" description="Disordered" evidence="1">
    <location>
        <begin position="52"/>
        <end position="91"/>
    </location>
</feature>
<organism evidence="2 3">
    <name type="scientific">Pleuronectes platessa</name>
    <name type="common">European plaice</name>
    <dbReference type="NCBI Taxonomy" id="8262"/>
    <lineage>
        <taxon>Eukaryota</taxon>
        <taxon>Metazoa</taxon>
        <taxon>Chordata</taxon>
        <taxon>Craniata</taxon>
        <taxon>Vertebrata</taxon>
        <taxon>Euteleostomi</taxon>
        <taxon>Actinopterygii</taxon>
        <taxon>Neopterygii</taxon>
        <taxon>Teleostei</taxon>
        <taxon>Neoteleostei</taxon>
        <taxon>Acanthomorphata</taxon>
        <taxon>Carangaria</taxon>
        <taxon>Pleuronectiformes</taxon>
        <taxon>Pleuronectoidei</taxon>
        <taxon>Pleuronectidae</taxon>
        <taxon>Pleuronectes</taxon>
    </lineage>
</organism>
<proteinExistence type="predicted"/>